<protein>
    <submittedName>
        <fullName evidence="1">Uncharacterized protein</fullName>
    </submittedName>
</protein>
<proteinExistence type="predicted"/>
<organism evidence="1 2">
    <name type="scientific">Streptomyces huasconensis</name>
    <dbReference type="NCBI Taxonomy" id="1854574"/>
    <lineage>
        <taxon>Bacteria</taxon>
        <taxon>Bacillati</taxon>
        <taxon>Actinomycetota</taxon>
        <taxon>Actinomycetes</taxon>
        <taxon>Kitasatosporales</taxon>
        <taxon>Streptomycetaceae</taxon>
        <taxon>Streptomyces</taxon>
    </lineage>
</organism>
<comment type="caution">
    <text evidence="1">The sequence shown here is derived from an EMBL/GenBank/DDBJ whole genome shotgun (WGS) entry which is preliminary data.</text>
</comment>
<dbReference type="RefSeq" id="WP_359777277.1">
    <property type="nucleotide sequence ID" value="NZ_JBEYRR010000003.1"/>
</dbReference>
<evidence type="ECO:0000313" key="1">
    <source>
        <dbReference type="EMBL" id="MEW2360968.1"/>
    </source>
</evidence>
<reference evidence="1 2" key="1">
    <citation type="submission" date="2024-06" db="EMBL/GenBank/DDBJ databases">
        <title>The Natural Products Discovery Center: Release of the First 8490 Sequenced Strains for Exploring Actinobacteria Biosynthetic Diversity.</title>
        <authorList>
            <person name="Kalkreuter E."/>
            <person name="Kautsar S.A."/>
            <person name="Yang D."/>
            <person name="Bader C.D."/>
            <person name="Teijaro C.N."/>
            <person name="Fluegel L."/>
            <person name="Davis C.M."/>
            <person name="Simpson J.R."/>
            <person name="Lauterbach L."/>
            <person name="Steele A.D."/>
            <person name="Gui C."/>
            <person name="Meng S."/>
            <person name="Li G."/>
            <person name="Viehrig K."/>
            <person name="Ye F."/>
            <person name="Su P."/>
            <person name="Kiefer A.F."/>
            <person name="Nichols A."/>
            <person name="Cepeda A.J."/>
            <person name="Yan W."/>
            <person name="Fan B."/>
            <person name="Jiang Y."/>
            <person name="Adhikari A."/>
            <person name="Zheng C.-J."/>
            <person name="Schuster L."/>
            <person name="Cowan T.M."/>
            <person name="Smanski M.J."/>
            <person name="Chevrette M.G."/>
            <person name="De Carvalho L.P.S."/>
            <person name="Shen B."/>
        </authorList>
    </citation>
    <scope>NUCLEOTIDE SEQUENCE [LARGE SCALE GENOMIC DNA]</scope>
    <source>
        <strain evidence="1 2">NPDC047833</strain>
    </source>
</reference>
<dbReference type="EMBL" id="JBEYRS010000001">
    <property type="protein sequence ID" value="MEW2360968.1"/>
    <property type="molecule type" value="Genomic_DNA"/>
</dbReference>
<dbReference type="Proteomes" id="UP001553843">
    <property type="component" value="Unassembled WGS sequence"/>
</dbReference>
<evidence type="ECO:0000313" key="2">
    <source>
        <dbReference type="Proteomes" id="UP001553843"/>
    </source>
</evidence>
<gene>
    <name evidence="1" type="ORF">AB0887_03180</name>
</gene>
<keyword evidence="2" id="KW-1185">Reference proteome</keyword>
<accession>A0ABV3LNE4</accession>
<name>A0ABV3LNE4_9ACTN</name>
<sequence length="168" mass="17995">MGYWGYYVVGRSERPLARFPAVEGVRDDLSLLERRADGWQVWEVPGGDGTRDIGHMNALALQTGAPALFGYVMDSACVAVEAAAPESGAWTTCLARRAMADCLGDGGLTVEDYFLEPSDAAARAVAWAAEAGRTVRAAALLDVLNADAEPSAEQLFFRFLDRLGVVPQ</sequence>